<dbReference type="RefSeq" id="WP_117452979.1">
    <property type="nucleotide sequence ID" value="NZ_CP060636.1"/>
</dbReference>
<accession>A0A7G9GNU3</accession>
<name>A0A7G9GNU3_9FIRM</name>
<dbReference type="KEGG" id="ehn:H9Q80_00530"/>
<evidence type="ECO:0000313" key="1">
    <source>
        <dbReference type="EMBL" id="QNM12475.1"/>
    </source>
</evidence>
<organism evidence="1 2">
    <name type="scientific">[Eubacterium] hominis</name>
    <dbReference type="NCBI Taxonomy" id="2764325"/>
    <lineage>
        <taxon>Bacteria</taxon>
        <taxon>Bacillati</taxon>
        <taxon>Bacillota</taxon>
        <taxon>Erysipelotrichia</taxon>
        <taxon>Erysipelotrichales</taxon>
        <taxon>Erysipelotrichaceae</taxon>
        <taxon>Amedibacillus</taxon>
    </lineage>
</organism>
<dbReference type="Proteomes" id="UP000515856">
    <property type="component" value="Chromosome"/>
</dbReference>
<keyword evidence="2" id="KW-1185">Reference proteome</keyword>
<sequence length="76" mass="9151">MLTIFNRVVVYSTYTKENLERVKEILDKENIEYLVRTTKSEFGYDELGDAYQLYVHEKDVEEAQRFVTEVLFPKHE</sequence>
<proteinExistence type="predicted"/>
<reference evidence="1 2" key="1">
    <citation type="submission" date="2020-08" db="EMBL/GenBank/DDBJ databases">
        <authorList>
            <person name="Liu C."/>
            <person name="Sun Q."/>
        </authorList>
    </citation>
    <scope>NUCLEOTIDE SEQUENCE [LARGE SCALE GENOMIC DNA]</scope>
    <source>
        <strain evidence="1 2">NSJ-61</strain>
    </source>
</reference>
<dbReference type="AlphaFoldDB" id="A0A7G9GNU3"/>
<gene>
    <name evidence="1" type="ORF">H9Q80_00530</name>
</gene>
<evidence type="ECO:0000313" key="2">
    <source>
        <dbReference type="Proteomes" id="UP000515856"/>
    </source>
</evidence>
<dbReference type="EMBL" id="CP060636">
    <property type="protein sequence ID" value="QNM12475.1"/>
    <property type="molecule type" value="Genomic_DNA"/>
</dbReference>
<protein>
    <submittedName>
        <fullName evidence="1">DUF2007 domain-containing protein</fullName>
    </submittedName>
</protein>